<dbReference type="PANTHER" id="PTHR12013">
    <property type="entry name" value="SIGNAL RECOGNITION PARTICLE 14 KD PROTEIN"/>
    <property type="match status" value="1"/>
</dbReference>
<comment type="subcellular location">
    <subcellularLocation>
        <location evidence="1 7">Cytoplasm</location>
    </subcellularLocation>
</comment>
<sequence>MKQLDPVTFTVELGKLYEQSKEKGQVSVTMKRMNARRLRLANAVQKSLPKGGEQVIDGTSDQYPTIVRATYKNTKFSTTVAADDFHKFQNAYATVIRAYMDTLKKKDRSKKAKKTKSSK</sequence>
<reference evidence="8 9" key="1">
    <citation type="submission" date="2016-07" db="EMBL/GenBank/DDBJ databases">
        <title>Pervasive Adenine N6-methylation of Active Genes in Fungi.</title>
        <authorList>
            <consortium name="DOE Joint Genome Institute"/>
            <person name="Mondo S.J."/>
            <person name="Dannebaum R.O."/>
            <person name="Kuo R.C."/>
            <person name="Labutti K."/>
            <person name="Haridas S."/>
            <person name="Kuo A."/>
            <person name="Salamov A."/>
            <person name="Ahrendt S.R."/>
            <person name="Lipzen A."/>
            <person name="Sullivan W."/>
            <person name="Andreopoulos W.B."/>
            <person name="Clum A."/>
            <person name="Lindquist E."/>
            <person name="Daum C."/>
            <person name="Ramamoorthy G.K."/>
            <person name="Gryganskyi A."/>
            <person name="Culley D."/>
            <person name="Magnuson J.K."/>
            <person name="James T.Y."/>
            <person name="O'Malley M.A."/>
            <person name="Stajich J.E."/>
            <person name="Spatafora J.W."/>
            <person name="Visel A."/>
            <person name="Grigoriev I.V."/>
        </authorList>
    </citation>
    <scope>NUCLEOTIDE SEQUENCE [LARGE SCALE GENOMIC DNA]</scope>
    <source>
        <strain evidence="8 9">NRRL 3301</strain>
    </source>
</reference>
<protein>
    <recommendedName>
        <fullName evidence="7">Signal recognition particle subunit SRP14</fullName>
    </recommendedName>
    <alternativeName>
        <fullName evidence="7">Signal recognition particle 14 kDa protein</fullName>
    </alternativeName>
</protein>
<evidence type="ECO:0000256" key="6">
    <source>
        <dbReference type="ARBA" id="ARBA00023274"/>
    </source>
</evidence>
<dbReference type="OrthoDB" id="19209at2759"/>
<evidence type="ECO:0000256" key="5">
    <source>
        <dbReference type="ARBA" id="ARBA00023135"/>
    </source>
</evidence>
<comment type="similarity">
    <text evidence="2 7">Belongs to the SRP14 family.</text>
</comment>
<dbReference type="STRING" id="101127.A0A1X2GD53"/>
<comment type="subunit">
    <text evidence="7">Component of a fungal signal recognition particle (SRP) complex that consists of a 7SL RNA molecule (scR1) and at least six protein subunits: SRP72, SRP68, SRP54, SEC65, SRP21 and SRP14.</text>
</comment>
<dbReference type="Pfam" id="PF02290">
    <property type="entry name" value="SRP14"/>
    <property type="match status" value="1"/>
</dbReference>
<dbReference type="InterPro" id="IPR009018">
    <property type="entry name" value="Signal_recog_particle_SRP9/14"/>
</dbReference>
<dbReference type="AlphaFoldDB" id="A0A1X2GD53"/>
<dbReference type="SUPFAM" id="SSF54762">
    <property type="entry name" value="Signal recognition particle alu RNA binding heterodimer, SRP9/14"/>
    <property type="match status" value="1"/>
</dbReference>
<comment type="function">
    <text evidence="7">Component of the signal recognition particle (SRP) complex, a ribonucleoprotein complex that mediates the cotranslational targeting of secretory and membrane proteins to the endoplasmic reticulum (ER).</text>
</comment>
<keyword evidence="6 7" id="KW-0687">Ribonucleoprotein</keyword>
<evidence type="ECO:0000256" key="3">
    <source>
        <dbReference type="ARBA" id="ARBA00022490"/>
    </source>
</evidence>
<evidence type="ECO:0000256" key="2">
    <source>
        <dbReference type="ARBA" id="ARBA00010349"/>
    </source>
</evidence>
<accession>A0A1X2GD53</accession>
<proteinExistence type="inferred from homology"/>
<organism evidence="8 9">
    <name type="scientific">Hesseltinella vesiculosa</name>
    <dbReference type="NCBI Taxonomy" id="101127"/>
    <lineage>
        <taxon>Eukaryota</taxon>
        <taxon>Fungi</taxon>
        <taxon>Fungi incertae sedis</taxon>
        <taxon>Mucoromycota</taxon>
        <taxon>Mucoromycotina</taxon>
        <taxon>Mucoromycetes</taxon>
        <taxon>Mucorales</taxon>
        <taxon>Cunninghamellaceae</taxon>
        <taxon>Hesseltinella</taxon>
    </lineage>
</organism>
<gene>
    <name evidence="8" type="ORF">DM01DRAFT_1408960</name>
</gene>
<evidence type="ECO:0000256" key="1">
    <source>
        <dbReference type="ARBA" id="ARBA00004496"/>
    </source>
</evidence>
<keyword evidence="3 7" id="KW-0963">Cytoplasm</keyword>
<dbReference type="GO" id="GO:0006614">
    <property type="term" value="P:SRP-dependent cotranslational protein targeting to membrane"/>
    <property type="evidence" value="ECO:0007669"/>
    <property type="project" value="UniProtKB-UniRule"/>
</dbReference>
<keyword evidence="9" id="KW-1185">Reference proteome</keyword>
<dbReference type="GO" id="GO:0005786">
    <property type="term" value="C:signal recognition particle, endoplasmic reticulum targeting"/>
    <property type="evidence" value="ECO:0007669"/>
    <property type="project" value="UniProtKB-UniRule"/>
</dbReference>
<dbReference type="GO" id="GO:0030942">
    <property type="term" value="F:endoplasmic reticulum signal peptide binding"/>
    <property type="evidence" value="ECO:0007669"/>
    <property type="project" value="UniProtKB-UniRule"/>
</dbReference>
<evidence type="ECO:0000256" key="7">
    <source>
        <dbReference type="RuleBase" id="RU368100"/>
    </source>
</evidence>
<name>A0A1X2GD53_9FUNG</name>
<comment type="caution">
    <text evidence="8">The sequence shown here is derived from an EMBL/GenBank/DDBJ whole genome shotgun (WGS) entry which is preliminary data.</text>
</comment>
<evidence type="ECO:0000313" key="9">
    <source>
        <dbReference type="Proteomes" id="UP000242146"/>
    </source>
</evidence>
<keyword evidence="5 7" id="KW-0733">Signal recognition particle</keyword>
<evidence type="ECO:0000256" key="4">
    <source>
        <dbReference type="ARBA" id="ARBA00022884"/>
    </source>
</evidence>
<dbReference type="Gene3D" id="3.30.720.10">
    <property type="entry name" value="Signal recognition particle alu RNA binding heterodimer, srp9/1"/>
    <property type="match status" value="1"/>
</dbReference>
<dbReference type="InterPro" id="IPR003210">
    <property type="entry name" value="Signal_recog_particle_SRP14"/>
</dbReference>
<dbReference type="Proteomes" id="UP000242146">
    <property type="component" value="Unassembled WGS sequence"/>
</dbReference>
<dbReference type="EMBL" id="MCGT01000022">
    <property type="protein sequence ID" value="ORX50992.1"/>
    <property type="molecule type" value="Genomic_DNA"/>
</dbReference>
<dbReference type="GO" id="GO:0008312">
    <property type="term" value="F:7S RNA binding"/>
    <property type="evidence" value="ECO:0007669"/>
    <property type="project" value="UniProtKB-UniRule"/>
</dbReference>
<keyword evidence="4 7" id="KW-0694">RNA-binding</keyword>
<evidence type="ECO:0000313" key="8">
    <source>
        <dbReference type="EMBL" id="ORX50992.1"/>
    </source>
</evidence>